<sequence length="273" mass="28442">MNDASTTVMTAEADELDALLGGLDIPDETIVDVQAVSDVAADDVIEEPATEDGQVELAATDETILDEETASAIEAEMQLQEAREEVYASHESGPVIDLAATDVTPATPAAAKPKKAAGPAKTRTPRISVDALPVDAFVLTTLVPDDLEANKAAVIRACPAQKKVQEKFENLLVSIHQGKAPSTYVMDCFRALDAAGEITSSDMVAVLKATSTKNGSKTYAEGTARSQVGQIMSLFPALKIATRAGNKLTVNPDSLLVEALRTLAAGPAPAEAA</sequence>
<keyword evidence="2" id="KW-1185">Reference proteome</keyword>
<dbReference type="Proteomes" id="UP001549119">
    <property type="component" value="Unassembled WGS sequence"/>
</dbReference>
<protein>
    <submittedName>
        <fullName evidence="1">Uncharacterized protein</fullName>
    </submittedName>
</protein>
<dbReference type="EMBL" id="JBEPNW010000008">
    <property type="protein sequence ID" value="MET3870013.1"/>
    <property type="molecule type" value="Genomic_DNA"/>
</dbReference>
<reference evidence="1 2" key="1">
    <citation type="submission" date="2024-06" db="EMBL/GenBank/DDBJ databases">
        <title>Genomics of switchgrass bacterial isolates.</title>
        <authorList>
            <person name="Shade A."/>
        </authorList>
    </citation>
    <scope>NUCLEOTIDE SEQUENCE [LARGE SCALE GENOMIC DNA]</scope>
    <source>
        <strain evidence="1 2">PvP084</strain>
    </source>
</reference>
<accession>A0ABV2NU16</accession>
<organism evidence="1 2">
    <name type="scientific">Methylobacterium radiotolerans</name>
    <dbReference type="NCBI Taxonomy" id="31998"/>
    <lineage>
        <taxon>Bacteria</taxon>
        <taxon>Pseudomonadati</taxon>
        <taxon>Pseudomonadota</taxon>
        <taxon>Alphaproteobacteria</taxon>
        <taxon>Hyphomicrobiales</taxon>
        <taxon>Methylobacteriaceae</taxon>
        <taxon>Methylobacterium</taxon>
    </lineage>
</organism>
<name>A0ABV2NU16_9HYPH</name>
<dbReference type="RefSeq" id="WP_209651128.1">
    <property type="nucleotide sequence ID" value="NZ_JBEPNV010000005.1"/>
</dbReference>
<comment type="caution">
    <text evidence="1">The sequence shown here is derived from an EMBL/GenBank/DDBJ whole genome shotgun (WGS) entry which is preliminary data.</text>
</comment>
<evidence type="ECO:0000313" key="2">
    <source>
        <dbReference type="Proteomes" id="UP001549119"/>
    </source>
</evidence>
<proteinExistence type="predicted"/>
<gene>
    <name evidence="1" type="ORF">ABIC20_007398</name>
</gene>
<evidence type="ECO:0000313" key="1">
    <source>
        <dbReference type="EMBL" id="MET3870013.1"/>
    </source>
</evidence>